<evidence type="ECO:0000313" key="4">
    <source>
        <dbReference type="Proteomes" id="UP000321287"/>
    </source>
</evidence>
<gene>
    <name evidence="3" type="ORF">ABO01nite_15040</name>
</gene>
<proteinExistence type="predicted"/>
<keyword evidence="4" id="KW-1185">Reference proteome</keyword>
<feature type="region of interest" description="Disordered" evidence="1">
    <location>
        <begin position="50"/>
        <end position="70"/>
    </location>
</feature>
<reference evidence="3 4" key="1">
    <citation type="submission" date="2019-07" db="EMBL/GenBank/DDBJ databases">
        <title>Whole genome shotgun sequence of Asaia bogorensis NBRC 16594.</title>
        <authorList>
            <person name="Hosoyama A."/>
            <person name="Uohara A."/>
            <person name="Ohji S."/>
            <person name="Ichikawa N."/>
        </authorList>
    </citation>
    <scope>NUCLEOTIDE SEQUENCE [LARGE SCALE GENOMIC DNA]</scope>
    <source>
        <strain evidence="3 4">NBRC 16594</strain>
    </source>
</reference>
<dbReference type="GeneID" id="78225925"/>
<evidence type="ECO:0000313" key="3">
    <source>
        <dbReference type="EMBL" id="GEL53497.1"/>
    </source>
</evidence>
<accession>A0AAN4R317</accession>
<feature type="chain" id="PRO_5043025420" evidence="2">
    <location>
        <begin position="26"/>
        <end position="130"/>
    </location>
</feature>
<dbReference type="Proteomes" id="UP000321287">
    <property type="component" value="Unassembled WGS sequence"/>
</dbReference>
<sequence>MIQDRVRMMIVVACVAASLPYPARAKGFSTVLPLQLDMPAGKMVPPSNGPLAGSGHWEPAPMPRPMAAPPLRRTTIGRIVDFGRQFLPVGNGAPGHDPTTGTSIGAFGPAYQDASLVGHGRAPPGETIGH</sequence>
<dbReference type="KEGG" id="abg:Asbog_00847"/>
<evidence type="ECO:0000256" key="2">
    <source>
        <dbReference type="SAM" id="SignalP"/>
    </source>
</evidence>
<keyword evidence="2" id="KW-0732">Signal</keyword>
<dbReference type="AlphaFoldDB" id="A0AAN4R317"/>
<organism evidence="3 4">
    <name type="scientific">Asaia bogorensis NBRC 16594</name>
    <dbReference type="NCBI Taxonomy" id="1231624"/>
    <lineage>
        <taxon>Bacteria</taxon>
        <taxon>Pseudomonadati</taxon>
        <taxon>Pseudomonadota</taxon>
        <taxon>Alphaproteobacteria</taxon>
        <taxon>Acetobacterales</taxon>
        <taxon>Acetobacteraceae</taxon>
        <taxon>Asaia</taxon>
    </lineage>
</organism>
<protein>
    <submittedName>
        <fullName evidence="3">Uncharacterized protein</fullName>
    </submittedName>
</protein>
<evidence type="ECO:0000256" key="1">
    <source>
        <dbReference type="SAM" id="MobiDB-lite"/>
    </source>
</evidence>
<dbReference type="RefSeq" id="WP_062164189.1">
    <property type="nucleotide sequence ID" value="NZ_AP014690.1"/>
</dbReference>
<feature type="signal peptide" evidence="2">
    <location>
        <begin position="1"/>
        <end position="25"/>
    </location>
</feature>
<comment type="caution">
    <text evidence="3">The sequence shown here is derived from an EMBL/GenBank/DDBJ whole genome shotgun (WGS) entry which is preliminary data.</text>
</comment>
<name>A0AAN4R317_9PROT</name>
<dbReference type="EMBL" id="BJVS01000003">
    <property type="protein sequence ID" value="GEL53497.1"/>
    <property type="molecule type" value="Genomic_DNA"/>
</dbReference>